<evidence type="ECO:0000313" key="2">
    <source>
        <dbReference type="EMBL" id="KNF06979.1"/>
    </source>
</evidence>
<dbReference type="AlphaFoldDB" id="A0A0L0W642"/>
<dbReference type="OrthoDB" id="9816277at2"/>
<dbReference type="EMBL" id="LGSS01000039">
    <property type="protein sequence ID" value="KNF06979.1"/>
    <property type="molecule type" value="Genomic_DNA"/>
</dbReference>
<feature type="domain" description="IrrE N-terminal-like" evidence="1">
    <location>
        <begin position="46"/>
        <end position="113"/>
    </location>
</feature>
<dbReference type="Gene3D" id="1.10.10.2910">
    <property type="match status" value="1"/>
</dbReference>
<keyword evidence="3" id="KW-1185">Reference proteome</keyword>
<accession>A0A0L0W642</accession>
<dbReference type="STRING" id="1503.CLPU_39c00060"/>
<evidence type="ECO:0000313" key="3">
    <source>
        <dbReference type="Proteomes" id="UP000037267"/>
    </source>
</evidence>
<sequence>MNWIDNYVEGLIELYNTRDVYDLYDCLEIDIVKLDKNNILLLDSEAFYNRNYLGIETVFIRNNLSTRYERFILAHELGHAVIHTYMPYASFNRKLINKGKIEKQANYFALKLLNINLKDECYRNLTINQISSMLELPIKVINDFKI</sequence>
<comment type="caution">
    <text evidence="2">The sequence shown here is derived from an EMBL/GenBank/DDBJ whole genome shotgun (WGS) entry which is preliminary data.</text>
</comment>
<dbReference type="Proteomes" id="UP000037267">
    <property type="component" value="Unassembled WGS sequence"/>
</dbReference>
<gene>
    <name evidence="2" type="ORF">CLPU_39c00060</name>
</gene>
<proteinExistence type="predicted"/>
<dbReference type="Pfam" id="PF06114">
    <property type="entry name" value="Peptidase_M78"/>
    <property type="match status" value="1"/>
</dbReference>
<name>A0A0L0W642_GOTPU</name>
<reference evidence="3" key="1">
    <citation type="submission" date="2015-07" db="EMBL/GenBank/DDBJ databases">
        <title>Draft genome sequence of the purine-degrading Gottschalkia purinilyticum DSM 1384 (formerly Clostridium purinilyticum).</title>
        <authorList>
            <person name="Poehlein A."/>
            <person name="Schiel-Bengelsdorf B."/>
            <person name="Bengelsdorf F.R."/>
            <person name="Daniel R."/>
            <person name="Duerre P."/>
        </authorList>
    </citation>
    <scope>NUCLEOTIDE SEQUENCE [LARGE SCALE GENOMIC DNA]</scope>
    <source>
        <strain evidence="3">DSM 1384</strain>
    </source>
</reference>
<organism evidence="2 3">
    <name type="scientific">Gottschalkia purinilytica</name>
    <name type="common">Clostridium purinilyticum</name>
    <dbReference type="NCBI Taxonomy" id="1503"/>
    <lineage>
        <taxon>Bacteria</taxon>
        <taxon>Bacillati</taxon>
        <taxon>Bacillota</taxon>
        <taxon>Tissierellia</taxon>
        <taxon>Tissierellales</taxon>
        <taxon>Gottschalkiaceae</taxon>
        <taxon>Gottschalkia</taxon>
    </lineage>
</organism>
<dbReference type="RefSeq" id="WP_050379085.1">
    <property type="nucleotide sequence ID" value="NZ_LGSS01000039.1"/>
</dbReference>
<dbReference type="InterPro" id="IPR010359">
    <property type="entry name" value="IrrE_HExxH"/>
</dbReference>
<evidence type="ECO:0000259" key="1">
    <source>
        <dbReference type="Pfam" id="PF06114"/>
    </source>
</evidence>
<protein>
    <submittedName>
        <fullName evidence="2">Putative Zn peptidase</fullName>
    </submittedName>
</protein>